<reference evidence="4" key="1">
    <citation type="submission" date="2015-11" db="EMBL/GenBank/DDBJ databases">
        <title>De novo transcriptome assembly of four potential Pierce s Disease insect vectors from Arizona vineyards.</title>
        <authorList>
            <person name="Tassone E.E."/>
        </authorList>
    </citation>
    <scope>NUCLEOTIDE SEQUENCE</scope>
</reference>
<evidence type="ECO:0000256" key="1">
    <source>
        <dbReference type="ARBA" id="ARBA00001946"/>
    </source>
</evidence>
<dbReference type="AlphaFoldDB" id="A0A1B6KVK7"/>
<name>A0A1B6KVK7_9HEMI</name>
<proteinExistence type="predicted"/>
<protein>
    <recommendedName>
        <fullName evidence="5">N-acylneuraminate-9-phosphatase</fullName>
    </recommendedName>
</protein>
<dbReference type="InterPro" id="IPR006439">
    <property type="entry name" value="HAD-SF_hydro_IA"/>
</dbReference>
<dbReference type="Pfam" id="PF00702">
    <property type="entry name" value="Hydrolase"/>
    <property type="match status" value="1"/>
</dbReference>
<dbReference type="PANTHER" id="PTHR46470:SF3">
    <property type="entry name" value="N-ACYLNEURAMINATE-9-PHOSPHATASE"/>
    <property type="match status" value="1"/>
</dbReference>
<dbReference type="InterPro" id="IPR036412">
    <property type="entry name" value="HAD-like_sf"/>
</dbReference>
<dbReference type="PANTHER" id="PTHR46470">
    <property type="entry name" value="N-ACYLNEURAMINATE-9-PHOSPHATASE"/>
    <property type="match status" value="1"/>
</dbReference>
<keyword evidence="2" id="KW-0378">Hydrolase</keyword>
<evidence type="ECO:0000256" key="2">
    <source>
        <dbReference type="ARBA" id="ARBA00022801"/>
    </source>
</evidence>
<dbReference type="Gene3D" id="3.40.50.1000">
    <property type="entry name" value="HAD superfamily/HAD-like"/>
    <property type="match status" value="1"/>
</dbReference>
<accession>A0A1B6KVK7</accession>
<dbReference type="InterPro" id="IPR051400">
    <property type="entry name" value="HAD-like_hydrolase"/>
</dbReference>
<keyword evidence="3" id="KW-0460">Magnesium</keyword>
<dbReference type="SUPFAM" id="SSF56784">
    <property type="entry name" value="HAD-like"/>
    <property type="match status" value="1"/>
</dbReference>
<dbReference type="EMBL" id="GEBQ01024504">
    <property type="protein sequence ID" value="JAT15473.1"/>
    <property type="molecule type" value="Transcribed_RNA"/>
</dbReference>
<dbReference type="InterPro" id="IPR023214">
    <property type="entry name" value="HAD_sf"/>
</dbReference>
<organism evidence="4">
    <name type="scientific">Graphocephala atropunctata</name>
    <dbReference type="NCBI Taxonomy" id="36148"/>
    <lineage>
        <taxon>Eukaryota</taxon>
        <taxon>Metazoa</taxon>
        <taxon>Ecdysozoa</taxon>
        <taxon>Arthropoda</taxon>
        <taxon>Hexapoda</taxon>
        <taxon>Insecta</taxon>
        <taxon>Pterygota</taxon>
        <taxon>Neoptera</taxon>
        <taxon>Paraneoptera</taxon>
        <taxon>Hemiptera</taxon>
        <taxon>Auchenorrhyncha</taxon>
        <taxon>Membracoidea</taxon>
        <taxon>Cicadellidae</taxon>
        <taxon>Cicadellinae</taxon>
        <taxon>Cicadellini</taxon>
        <taxon>Graphocephala</taxon>
    </lineage>
</organism>
<evidence type="ECO:0000256" key="3">
    <source>
        <dbReference type="ARBA" id="ARBA00022842"/>
    </source>
</evidence>
<gene>
    <name evidence="4" type="ORF">g.37160</name>
</gene>
<sequence>MDPSQILCYKNIRICNFRIFFIHISYLSSKPEQPCIRCISSSYQLNSILVEKFHVPASDANRSTTTFLQSFVSCPHNPEYDIAEWRTLLWTQALQEYANIAGEVYSTWLILRYKYLALSADVISLLKKLRRTFTLALITNGTSSSQWEKIHCLKLRSYFDCLLVSGDLPWEKPNKNIFLQACEILQVRPENCVMVGDKLETDILGGKEARLAATVWISGPESPRAFQFQPDFTLASVLELPRLLPLRTPSLPDIDDLNSNSSDGS</sequence>
<evidence type="ECO:0000313" key="4">
    <source>
        <dbReference type="EMBL" id="JAT15473.1"/>
    </source>
</evidence>
<dbReference type="GO" id="GO:0046380">
    <property type="term" value="P:N-acetylneuraminate biosynthetic process"/>
    <property type="evidence" value="ECO:0007669"/>
    <property type="project" value="TreeGrafter"/>
</dbReference>
<comment type="cofactor">
    <cofactor evidence="1">
        <name>Mg(2+)</name>
        <dbReference type="ChEBI" id="CHEBI:18420"/>
    </cofactor>
</comment>
<dbReference type="NCBIfam" id="TIGR01549">
    <property type="entry name" value="HAD-SF-IA-v1"/>
    <property type="match status" value="1"/>
</dbReference>
<dbReference type="GO" id="GO:0050124">
    <property type="term" value="F:N-acylneuraminate-9-phosphatase activity"/>
    <property type="evidence" value="ECO:0007669"/>
    <property type="project" value="TreeGrafter"/>
</dbReference>
<evidence type="ECO:0008006" key="5">
    <source>
        <dbReference type="Google" id="ProtNLM"/>
    </source>
</evidence>